<protein>
    <recommendedName>
        <fullName evidence="4 10">Glucose-1-phosphate thymidylyltransferase</fullName>
        <ecNumber evidence="3 10">2.7.7.24</ecNumber>
    </recommendedName>
</protein>
<evidence type="ECO:0000259" key="11">
    <source>
        <dbReference type="Pfam" id="PF00483"/>
    </source>
</evidence>
<dbReference type="EC" id="2.7.7.24" evidence="3 10"/>
<comment type="caution">
    <text evidence="12">The sequence shown here is derived from an EMBL/GenBank/DDBJ whole genome shotgun (WGS) entry which is preliminary data.</text>
</comment>
<evidence type="ECO:0000256" key="2">
    <source>
        <dbReference type="ARBA" id="ARBA00010480"/>
    </source>
</evidence>
<dbReference type="InterPro" id="IPR005907">
    <property type="entry name" value="G1P_thy_trans_s"/>
</dbReference>
<proteinExistence type="inferred from homology"/>
<comment type="catalytic activity">
    <reaction evidence="9 10">
        <text>dTTP + alpha-D-glucose 1-phosphate + H(+) = dTDP-alpha-D-glucose + diphosphate</text>
        <dbReference type="Rhea" id="RHEA:15225"/>
        <dbReference type="ChEBI" id="CHEBI:15378"/>
        <dbReference type="ChEBI" id="CHEBI:33019"/>
        <dbReference type="ChEBI" id="CHEBI:37568"/>
        <dbReference type="ChEBI" id="CHEBI:57477"/>
        <dbReference type="ChEBI" id="CHEBI:58601"/>
        <dbReference type="EC" id="2.7.7.24"/>
    </reaction>
</comment>
<evidence type="ECO:0000256" key="1">
    <source>
        <dbReference type="ARBA" id="ARBA00001946"/>
    </source>
</evidence>
<evidence type="ECO:0000256" key="3">
    <source>
        <dbReference type="ARBA" id="ARBA00012461"/>
    </source>
</evidence>
<accession>A0A0R1RQN5</accession>
<dbReference type="PANTHER" id="PTHR43532">
    <property type="entry name" value="GLUCOSE-1-PHOSPHATE THYMIDYLYLTRANSFERASE"/>
    <property type="match status" value="1"/>
</dbReference>
<dbReference type="NCBIfam" id="TIGR01207">
    <property type="entry name" value="rmlA"/>
    <property type="match status" value="1"/>
</dbReference>
<comment type="function">
    <text evidence="10">Catalyzes the formation of dTDP-glucose, from dTTP and glucose 1-phosphate, as well as its pyrophosphorolysis.</text>
</comment>
<reference evidence="12 13" key="1">
    <citation type="journal article" date="2015" name="Genome Announc.">
        <title>Expanding the biotechnology potential of lactobacilli through comparative genomics of 213 strains and associated genera.</title>
        <authorList>
            <person name="Sun Z."/>
            <person name="Harris H.M."/>
            <person name="McCann A."/>
            <person name="Guo C."/>
            <person name="Argimon S."/>
            <person name="Zhang W."/>
            <person name="Yang X."/>
            <person name="Jeffery I.B."/>
            <person name="Cooney J.C."/>
            <person name="Kagawa T.F."/>
            <person name="Liu W."/>
            <person name="Song Y."/>
            <person name="Salvetti E."/>
            <person name="Wrobel A."/>
            <person name="Rasinkangas P."/>
            <person name="Parkhill J."/>
            <person name="Rea M.C."/>
            <person name="O'Sullivan O."/>
            <person name="Ritari J."/>
            <person name="Douillard F.P."/>
            <person name="Paul Ross R."/>
            <person name="Yang R."/>
            <person name="Briner A.E."/>
            <person name="Felis G.E."/>
            <person name="de Vos W.M."/>
            <person name="Barrangou R."/>
            <person name="Klaenhammer T.R."/>
            <person name="Caufield P.W."/>
            <person name="Cui Y."/>
            <person name="Zhang H."/>
            <person name="O'Toole P.W."/>
        </authorList>
    </citation>
    <scope>NUCLEOTIDE SEQUENCE [LARGE SCALE GENOMIC DNA]</scope>
    <source>
        <strain evidence="12 13">DSM 14340</strain>
    </source>
</reference>
<sequence>MKGIILAGGSGTRLYPITQALSKQLIPIYDKPMIYYPMSVLMLAGIQDIMVISTPTDTPRFEELFGDGHDLGLNIEYAVQEKPNGLAEAFILGADFIGDDSVCLILGDNIYYGGGLSEMLQRAAQKETGATVFGYHVTDPERFGVVDFDENMHAKSIVEKPEHPASNYAVTGLYFYDNQVVDIAKNIKPSPRGELEITDINKAYLEKGELDVELMGRGFAWLDTGTHDSLQEASSFIATVQKRQNLKVACLEEIAYRMNYIDKAKVIELAQPLKKNDYGQYLLRLVAED</sequence>
<dbReference type="PATRIC" id="fig|1423747.3.peg.1754"/>
<dbReference type="OrthoDB" id="9803871at2"/>
<evidence type="ECO:0000256" key="8">
    <source>
        <dbReference type="ARBA" id="ARBA00022842"/>
    </source>
</evidence>
<dbReference type="RefSeq" id="WP_056950544.1">
    <property type="nucleotide sequence ID" value="NZ_AZEX01000051.1"/>
</dbReference>
<dbReference type="InterPro" id="IPR029044">
    <property type="entry name" value="Nucleotide-diphossugar_trans"/>
</dbReference>
<name>A0A0R1RQN5_9LACO</name>
<feature type="domain" description="Nucleotidyl transferase" evidence="11">
    <location>
        <begin position="2"/>
        <end position="238"/>
    </location>
</feature>
<comment type="cofactor">
    <cofactor evidence="1">
        <name>Mg(2+)</name>
        <dbReference type="ChEBI" id="CHEBI:18420"/>
    </cofactor>
</comment>
<dbReference type="Pfam" id="PF00483">
    <property type="entry name" value="NTP_transferase"/>
    <property type="match status" value="1"/>
</dbReference>
<keyword evidence="6 10" id="KW-0548">Nucleotidyltransferase</keyword>
<dbReference type="GO" id="GO:0008879">
    <property type="term" value="F:glucose-1-phosphate thymidylyltransferase activity"/>
    <property type="evidence" value="ECO:0007669"/>
    <property type="project" value="UniProtKB-EC"/>
</dbReference>
<dbReference type="CDD" id="cd02538">
    <property type="entry name" value="G1P_TT_short"/>
    <property type="match status" value="1"/>
</dbReference>
<dbReference type="Gene3D" id="3.90.550.10">
    <property type="entry name" value="Spore Coat Polysaccharide Biosynthesis Protein SpsA, Chain A"/>
    <property type="match status" value="1"/>
</dbReference>
<keyword evidence="7 10" id="KW-0479">Metal-binding</keyword>
<dbReference type="InterPro" id="IPR005835">
    <property type="entry name" value="NTP_transferase_dom"/>
</dbReference>
<evidence type="ECO:0000313" key="12">
    <source>
        <dbReference type="EMBL" id="KRL59286.1"/>
    </source>
</evidence>
<evidence type="ECO:0000256" key="6">
    <source>
        <dbReference type="ARBA" id="ARBA00022695"/>
    </source>
</evidence>
<dbReference type="SUPFAM" id="SSF53448">
    <property type="entry name" value="Nucleotide-diphospho-sugar transferases"/>
    <property type="match status" value="1"/>
</dbReference>
<dbReference type="PANTHER" id="PTHR43532:SF1">
    <property type="entry name" value="GLUCOSE-1-PHOSPHATE THYMIDYLYLTRANSFERASE 1"/>
    <property type="match status" value="1"/>
</dbReference>
<evidence type="ECO:0000256" key="9">
    <source>
        <dbReference type="ARBA" id="ARBA00049336"/>
    </source>
</evidence>
<evidence type="ECO:0000256" key="5">
    <source>
        <dbReference type="ARBA" id="ARBA00022679"/>
    </source>
</evidence>
<organism evidence="12 13">
    <name type="scientific">Latilactobacillus fuchuensis DSM 14340 = JCM 11249</name>
    <dbReference type="NCBI Taxonomy" id="1423747"/>
    <lineage>
        <taxon>Bacteria</taxon>
        <taxon>Bacillati</taxon>
        <taxon>Bacillota</taxon>
        <taxon>Bacilli</taxon>
        <taxon>Lactobacillales</taxon>
        <taxon>Lactobacillaceae</taxon>
        <taxon>Latilactobacillus</taxon>
    </lineage>
</organism>
<dbReference type="Proteomes" id="UP000051264">
    <property type="component" value="Unassembled WGS sequence"/>
</dbReference>
<comment type="similarity">
    <text evidence="2 10">Belongs to the glucose-1-phosphate thymidylyltransferase family.</text>
</comment>
<dbReference type="GO" id="GO:0046872">
    <property type="term" value="F:metal ion binding"/>
    <property type="evidence" value="ECO:0007669"/>
    <property type="project" value="UniProtKB-KW"/>
</dbReference>
<dbReference type="AlphaFoldDB" id="A0A0R1RQN5"/>
<dbReference type="eggNOG" id="COG1209">
    <property type="taxonomic scope" value="Bacteria"/>
</dbReference>
<gene>
    <name evidence="12" type="ORF">FC69_GL001725</name>
</gene>
<evidence type="ECO:0000256" key="10">
    <source>
        <dbReference type="RuleBase" id="RU003706"/>
    </source>
</evidence>
<evidence type="ECO:0000313" key="13">
    <source>
        <dbReference type="Proteomes" id="UP000051264"/>
    </source>
</evidence>
<evidence type="ECO:0000256" key="4">
    <source>
        <dbReference type="ARBA" id="ARBA00017654"/>
    </source>
</evidence>
<dbReference type="FunFam" id="3.90.550.10:FF:000023">
    <property type="entry name" value="Glucose-1-phosphate thymidylyltransferase"/>
    <property type="match status" value="1"/>
</dbReference>
<keyword evidence="5 10" id="KW-0808">Transferase</keyword>
<dbReference type="STRING" id="1423747.FC69_GL001725"/>
<evidence type="ECO:0000256" key="7">
    <source>
        <dbReference type="ARBA" id="ARBA00022723"/>
    </source>
</evidence>
<dbReference type="EMBL" id="AZEX01000051">
    <property type="protein sequence ID" value="KRL59286.1"/>
    <property type="molecule type" value="Genomic_DNA"/>
</dbReference>
<keyword evidence="8 10" id="KW-0460">Magnesium</keyword>